<dbReference type="KEGG" id="nwr:E3U44_06575"/>
<feature type="binding site" evidence="6">
    <location>
        <position position="204"/>
    </location>
    <ligand>
        <name>S-adenosyl-L-methionine</name>
        <dbReference type="ChEBI" id="CHEBI:59789"/>
    </ligand>
</feature>
<dbReference type="InterPro" id="IPR029028">
    <property type="entry name" value="Alpha/beta_knot_MTases"/>
</dbReference>
<feature type="binding site" evidence="6">
    <location>
        <position position="224"/>
    </location>
    <ligand>
        <name>S-adenosyl-L-methionine</name>
        <dbReference type="ChEBI" id="CHEBI:59789"/>
    </ligand>
</feature>
<dbReference type="FunFam" id="3.40.1280.10:FF:000008">
    <property type="entry name" value="Group 3 RNA methyltransferase TrmH"/>
    <property type="match status" value="1"/>
</dbReference>
<evidence type="ECO:0000256" key="3">
    <source>
        <dbReference type="ARBA" id="ARBA00022603"/>
    </source>
</evidence>
<dbReference type="SUPFAM" id="SSF55315">
    <property type="entry name" value="L30e-like"/>
    <property type="match status" value="1"/>
</dbReference>
<dbReference type="Pfam" id="PF00588">
    <property type="entry name" value="SpoU_methylase"/>
    <property type="match status" value="1"/>
</dbReference>
<dbReference type="CDD" id="cd18103">
    <property type="entry name" value="SpoU-like_RlmB"/>
    <property type="match status" value="1"/>
</dbReference>
<sequence>MRHEDSESSELRYGLHAVRAALEQPATQIISLWVDQSRKDRAIQEIVELALEQGLDFYSVDREDLDNLVPGVRHQGIVAYCSAQPTFTEEGLFDLLDNLNAPPLLLILDGVQDPHNLGACLRTAEAAGVHGVIAPKDRAVGLTAAVRKVASGAAERVPFVRVTNLARLMRKLHEQGLWLVGTVAKGGGSLYETDLKGPLGLVLGAEDRGLRRLTSEHCDCLVQIPMQGSVGSLNVSVAAGVCLFEVQRQRGFALA</sequence>
<keyword evidence="9" id="KW-1185">Reference proteome</keyword>
<feature type="domain" description="RNA 2-O ribose methyltransferase substrate binding" evidence="7">
    <location>
        <begin position="11"/>
        <end position="87"/>
    </location>
</feature>
<comment type="function">
    <text evidence="6">Specifically methylates the ribose of guanosine 2251 in 23S rRNA.</text>
</comment>
<name>A0A4P7C1K4_9GAMM</name>
<dbReference type="InterPro" id="IPR013123">
    <property type="entry name" value="SpoU_subst-bd"/>
</dbReference>
<dbReference type="SMART" id="SM00967">
    <property type="entry name" value="SpoU_sub_bind"/>
    <property type="match status" value="1"/>
</dbReference>
<proteinExistence type="inferred from homology"/>
<evidence type="ECO:0000313" key="9">
    <source>
        <dbReference type="Proteomes" id="UP000294325"/>
    </source>
</evidence>
<protein>
    <recommendedName>
        <fullName evidence="6">23S rRNA (guanosine-2'-O-)-methyltransferase RlmB</fullName>
        <ecNumber evidence="6">2.1.1.185</ecNumber>
    </recommendedName>
    <alternativeName>
        <fullName evidence="6">23S rRNA (guanosine2251 2'-O)-methyltransferase</fullName>
    </alternativeName>
    <alternativeName>
        <fullName evidence="6">23S rRNA Gm2251 2'-O-methyltransferase</fullName>
    </alternativeName>
</protein>
<feature type="binding site" evidence="6">
    <location>
        <position position="233"/>
    </location>
    <ligand>
        <name>S-adenosyl-L-methionine</name>
        <dbReference type="ChEBI" id="CHEBI:59789"/>
    </ligand>
</feature>
<dbReference type="GO" id="GO:0070039">
    <property type="term" value="F:rRNA (guanosine-2'-O-)-methyltransferase activity"/>
    <property type="evidence" value="ECO:0007669"/>
    <property type="project" value="UniProtKB-UniRule"/>
</dbReference>
<dbReference type="PANTHER" id="PTHR46429:SF1">
    <property type="entry name" value="23S RRNA (GUANOSINE-2'-O-)-METHYLTRANSFERASE RLMB"/>
    <property type="match status" value="1"/>
</dbReference>
<comment type="similarity">
    <text evidence="6">Belongs to the class IV-like SAM-binding methyltransferase superfamily. RNA methyltransferase TrmH family. RlmB subfamily.</text>
</comment>
<dbReference type="Gene3D" id="3.30.1330.30">
    <property type="match status" value="1"/>
</dbReference>
<evidence type="ECO:0000256" key="6">
    <source>
        <dbReference type="HAMAP-Rule" id="MF_01887"/>
    </source>
</evidence>
<dbReference type="EMBL" id="CP038033">
    <property type="protein sequence ID" value="QBQ56478.1"/>
    <property type="molecule type" value="Genomic_DNA"/>
</dbReference>
<evidence type="ECO:0000313" key="8">
    <source>
        <dbReference type="EMBL" id="QBQ56478.1"/>
    </source>
</evidence>
<dbReference type="OrthoDB" id="9785673at2"/>
<evidence type="ECO:0000256" key="4">
    <source>
        <dbReference type="ARBA" id="ARBA00022679"/>
    </source>
</evidence>
<dbReference type="Gene3D" id="3.40.1280.10">
    <property type="match status" value="1"/>
</dbReference>
<evidence type="ECO:0000256" key="5">
    <source>
        <dbReference type="ARBA" id="ARBA00022691"/>
    </source>
</evidence>
<keyword evidence="5 6" id="KW-0949">S-adenosyl-L-methionine</keyword>
<dbReference type="Proteomes" id="UP000294325">
    <property type="component" value="Chromosome"/>
</dbReference>
<dbReference type="InterPro" id="IPR004441">
    <property type="entry name" value="rRNA_MeTrfase_TrmH"/>
</dbReference>
<keyword evidence="1 6" id="KW-0963">Cytoplasm</keyword>
<dbReference type="NCBIfam" id="TIGR00186">
    <property type="entry name" value="rRNA_methyl_3"/>
    <property type="match status" value="1"/>
</dbReference>
<comment type="subcellular location">
    <subcellularLocation>
        <location evidence="6">Cytoplasm</location>
    </subcellularLocation>
</comment>
<keyword evidence="3 6" id="KW-0489">Methyltransferase</keyword>
<evidence type="ECO:0000256" key="2">
    <source>
        <dbReference type="ARBA" id="ARBA00022552"/>
    </source>
</evidence>
<dbReference type="PANTHER" id="PTHR46429">
    <property type="entry name" value="23S RRNA (GUANOSINE-2'-O-)-METHYLTRANSFERASE RLMB"/>
    <property type="match status" value="1"/>
</dbReference>
<dbReference type="GO" id="GO:0003723">
    <property type="term" value="F:RNA binding"/>
    <property type="evidence" value="ECO:0007669"/>
    <property type="project" value="InterPro"/>
</dbReference>
<organism evidence="8 9">
    <name type="scientific">Nitrosococcus wardiae</name>
    <dbReference type="NCBI Taxonomy" id="1814290"/>
    <lineage>
        <taxon>Bacteria</taxon>
        <taxon>Pseudomonadati</taxon>
        <taxon>Pseudomonadota</taxon>
        <taxon>Gammaproteobacteria</taxon>
        <taxon>Chromatiales</taxon>
        <taxon>Chromatiaceae</taxon>
        <taxon>Nitrosococcus</taxon>
    </lineage>
</organism>
<dbReference type="Pfam" id="PF08032">
    <property type="entry name" value="SpoU_sub_bind"/>
    <property type="match status" value="1"/>
</dbReference>
<dbReference type="HAMAP" id="MF_01887">
    <property type="entry name" value="23SrRNA_methyltr_B"/>
    <property type="match status" value="1"/>
</dbReference>
<dbReference type="AlphaFoldDB" id="A0A4P7C1K4"/>
<comment type="catalytic activity">
    <reaction evidence="6">
        <text>guanosine(2251) in 23S rRNA + S-adenosyl-L-methionine = 2'-O-methylguanosine(2251) in 23S rRNA + S-adenosyl-L-homocysteine + H(+)</text>
        <dbReference type="Rhea" id="RHEA:24140"/>
        <dbReference type="Rhea" id="RHEA-COMP:10239"/>
        <dbReference type="Rhea" id="RHEA-COMP:10241"/>
        <dbReference type="ChEBI" id="CHEBI:15378"/>
        <dbReference type="ChEBI" id="CHEBI:57856"/>
        <dbReference type="ChEBI" id="CHEBI:59789"/>
        <dbReference type="ChEBI" id="CHEBI:74269"/>
        <dbReference type="ChEBI" id="CHEBI:74445"/>
        <dbReference type="EC" id="2.1.1.185"/>
    </reaction>
</comment>
<dbReference type="InterPro" id="IPR001537">
    <property type="entry name" value="SpoU_MeTrfase"/>
</dbReference>
<evidence type="ECO:0000256" key="1">
    <source>
        <dbReference type="ARBA" id="ARBA00022490"/>
    </source>
</evidence>
<dbReference type="EC" id="2.1.1.185" evidence="6"/>
<dbReference type="InterPro" id="IPR029064">
    <property type="entry name" value="Ribosomal_eL30-like_sf"/>
</dbReference>
<dbReference type="RefSeq" id="WP_134359692.1">
    <property type="nucleotide sequence ID" value="NZ_CP038033.1"/>
</dbReference>
<accession>A0A4P7C1K4</accession>
<keyword evidence="2 6" id="KW-0698">rRNA processing</keyword>
<dbReference type="SUPFAM" id="SSF75217">
    <property type="entry name" value="alpha/beta knot"/>
    <property type="match status" value="1"/>
</dbReference>
<keyword evidence="4 6" id="KW-0808">Transferase</keyword>
<dbReference type="InterPro" id="IPR024915">
    <property type="entry name" value="23S_rRNA_MeTrfase_RlmB"/>
</dbReference>
<dbReference type="InterPro" id="IPR029026">
    <property type="entry name" value="tRNA_m1G_MTases_N"/>
</dbReference>
<gene>
    <name evidence="6 8" type="primary">rlmB</name>
    <name evidence="8" type="ORF">E3U44_06575</name>
</gene>
<reference evidence="8 9" key="1">
    <citation type="submission" date="2019-03" db="EMBL/GenBank/DDBJ databases">
        <title>The genome sequence of Nitrosococcus wardiae strain D1FHST reveals the archetypal metabolic capacity of ammonia-oxidizing Gammaproteobacteria.</title>
        <authorList>
            <person name="Wang L."/>
            <person name="Lim C.K."/>
            <person name="Hanson T.E."/>
            <person name="Dang H."/>
            <person name="Klotz M.G."/>
        </authorList>
    </citation>
    <scope>NUCLEOTIDE SEQUENCE [LARGE SCALE GENOMIC DNA]</scope>
    <source>
        <strain evidence="8 9">D1FHS</strain>
    </source>
</reference>
<dbReference type="GO" id="GO:0005829">
    <property type="term" value="C:cytosol"/>
    <property type="evidence" value="ECO:0007669"/>
    <property type="project" value="TreeGrafter"/>
</dbReference>
<evidence type="ECO:0000259" key="7">
    <source>
        <dbReference type="SMART" id="SM00967"/>
    </source>
</evidence>